<name>F0FB87_9BACT</name>
<evidence type="ECO:0000313" key="1">
    <source>
        <dbReference type="EMBL" id="EGC18607.1"/>
    </source>
</evidence>
<protein>
    <recommendedName>
        <fullName evidence="3">Toxin-antitoxin system, toxin component, RelE family</fullName>
    </recommendedName>
</protein>
<dbReference type="RefSeq" id="WP_007369092.1">
    <property type="nucleotide sequence ID" value="NZ_GL872285.1"/>
</dbReference>
<dbReference type="HOGENOM" id="CLU_110687_2_1_10"/>
<dbReference type="STRING" id="888743.HMPREF9141_2854"/>
<dbReference type="GeneID" id="66712482"/>
<dbReference type="EMBL" id="AEWX01000050">
    <property type="protein sequence ID" value="EGC18607.1"/>
    <property type="molecule type" value="Genomic_DNA"/>
</dbReference>
<organism evidence="1 2">
    <name type="scientific">Prevotella multiformis DSM 16608</name>
    <dbReference type="NCBI Taxonomy" id="888743"/>
    <lineage>
        <taxon>Bacteria</taxon>
        <taxon>Pseudomonadati</taxon>
        <taxon>Bacteroidota</taxon>
        <taxon>Bacteroidia</taxon>
        <taxon>Bacteroidales</taxon>
        <taxon>Prevotellaceae</taxon>
        <taxon>Prevotella</taxon>
    </lineage>
</organism>
<dbReference type="eggNOG" id="COG2026">
    <property type="taxonomic scope" value="Bacteria"/>
</dbReference>
<comment type="caution">
    <text evidence="1">The sequence shown here is derived from an EMBL/GenBank/DDBJ whole genome shotgun (WGS) entry which is preliminary data.</text>
</comment>
<evidence type="ECO:0008006" key="3">
    <source>
        <dbReference type="Google" id="ProtNLM"/>
    </source>
</evidence>
<proteinExistence type="predicted"/>
<reference evidence="1 2" key="1">
    <citation type="submission" date="2011-01" db="EMBL/GenBank/DDBJ databases">
        <authorList>
            <person name="Muzny D."/>
            <person name="Qin X."/>
            <person name="Deng J."/>
            <person name="Jiang H."/>
            <person name="Liu Y."/>
            <person name="Qu J."/>
            <person name="Song X.-Z."/>
            <person name="Zhang L."/>
            <person name="Thornton R."/>
            <person name="Coyle M."/>
            <person name="Francisco L."/>
            <person name="Jackson L."/>
            <person name="Javaid M."/>
            <person name="Korchina V."/>
            <person name="Kovar C."/>
            <person name="Mata R."/>
            <person name="Mathew T."/>
            <person name="Ngo R."/>
            <person name="Nguyen L."/>
            <person name="Nguyen N."/>
            <person name="Okwuonu G."/>
            <person name="Ongeri F."/>
            <person name="Pham C."/>
            <person name="Simmons D."/>
            <person name="Wilczek-Boney K."/>
            <person name="Hale W."/>
            <person name="Jakkamsetti A."/>
            <person name="Pham P."/>
            <person name="Ruth R."/>
            <person name="San Lucas F."/>
            <person name="Warren J."/>
            <person name="Zhang J."/>
            <person name="Zhao Z."/>
            <person name="Zhou C."/>
            <person name="Zhu D."/>
            <person name="Lee S."/>
            <person name="Bess C."/>
            <person name="Blankenburg K."/>
            <person name="Forbes L."/>
            <person name="Fu Q."/>
            <person name="Gubbala S."/>
            <person name="Hirani K."/>
            <person name="Jayaseelan J.C."/>
            <person name="Lara F."/>
            <person name="Munidasa M."/>
            <person name="Palculict T."/>
            <person name="Patil S."/>
            <person name="Pu L.-L."/>
            <person name="Saada N."/>
            <person name="Tang L."/>
            <person name="Weissenberger G."/>
            <person name="Zhu Y."/>
            <person name="Hemphill L."/>
            <person name="Shang Y."/>
            <person name="Youmans B."/>
            <person name="Ayvaz T."/>
            <person name="Ross M."/>
            <person name="Santibanez J."/>
            <person name="Aqrawi P."/>
            <person name="Gross S."/>
            <person name="Joshi V."/>
            <person name="Fowler G."/>
            <person name="Nazareth L."/>
            <person name="Reid J."/>
            <person name="Worley K."/>
            <person name="Petrosino J."/>
            <person name="Highlander S."/>
            <person name="Gibbs R."/>
        </authorList>
    </citation>
    <scope>NUCLEOTIDE SEQUENCE [LARGE SCALE GENOMIC DNA]</scope>
    <source>
        <strain evidence="1 2">DSM 16608</strain>
    </source>
</reference>
<accession>F0FB87</accession>
<dbReference type="OrthoDB" id="1364255at2"/>
<dbReference type="InterPro" id="IPR009387">
    <property type="entry name" value="HigB-2"/>
</dbReference>
<sequence>MNFRIIPTPTFAKSLKALAKRHKSMRADMEEFTKSLEENPLQGAELIPGVRKIRMAIKSKGGGKSGGARIITYNVLATEQEGAVYLLEIYDKSEYSTVKENVLKDIIKNLDL</sequence>
<evidence type="ECO:0000313" key="2">
    <source>
        <dbReference type="Proteomes" id="UP000005697"/>
    </source>
</evidence>
<dbReference type="AlphaFoldDB" id="F0FB87"/>
<keyword evidence="2" id="KW-1185">Reference proteome</keyword>
<dbReference type="Proteomes" id="UP000005697">
    <property type="component" value="Unassembled WGS sequence"/>
</dbReference>
<gene>
    <name evidence="1" type="ORF">HMPREF9141_2854</name>
</gene>
<dbReference type="PIRSF" id="PIRSF039032">
    <property type="entry name" value="HigB-2"/>
    <property type="match status" value="1"/>
</dbReference>